<dbReference type="RefSeq" id="WP_107331784.1">
    <property type="nucleotide sequence ID" value="NZ_AP022642.1"/>
</dbReference>
<reference evidence="4 6" key="2">
    <citation type="submission" date="2023-10" db="EMBL/GenBank/DDBJ databases">
        <title>Pseudomonas otitidis isolated from a paediatric patient with cystic fibrosis in Chile.</title>
        <authorList>
            <person name="Amsteins-Romero L."/>
            <person name="Opazo-Capurro A."/>
            <person name="Matus-Kohler M."/>
            <person name="Gonzalez-Rocha G."/>
        </authorList>
    </citation>
    <scope>NUCLEOTIDE SEQUENCE [LARGE SCALE GENOMIC DNA]</scope>
    <source>
        <strain evidence="4 6">P-714</strain>
    </source>
</reference>
<dbReference type="EMBL" id="JAWJUL010000022">
    <property type="protein sequence ID" value="MDV3439372.1"/>
    <property type="molecule type" value="Genomic_DNA"/>
</dbReference>
<evidence type="ECO:0000313" key="3">
    <source>
        <dbReference type="EMBL" id="BCA29985.1"/>
    </source>
</evidence>
<keyword evidence="2" id="KW-0472">Membrane</keyword>
<reference evidence="3 5" key="1">
    <citation type="journal article" date="2020" name="Microbiol. Resour. Announc.">
        <title>Complete genome sequence of Pseudomonas otitidis strain MrB4, isolated from Lake Biwa in Japan.</title>
        <authorList>
            <person name="Miyazaki K."/>
            <person name="Hase E."/>
            <person name="Maruya T."/>
        </authorList>
    </citation>
    <scope>NUCLEOTIDE SEQUENCE [LARGE SCALE GENOMIC DNA]</scope>
    <source>
        <strain evidence="3 5">MrB4</strain>
    </source>
</reference>
<organism evidence="3 5">
    <name type="scientific">Metapseudomonas otitidis</name>
    <dbReference type="NCBI Taxonomy" id="319939"/>
    <lineage>
        <taxon>Bacteria</taxon>
        <taxon>Pseudomonadati</taxon>
        <taxon>Pseudomonadota</taxon>
        <taxon>Gammaproteobacteria</taxon>
        <taxon>Pseudomonadales</taxon>
        <taxon>Pseudomonadaceae</taxon>
        <taxon>Metapseudomonas</taxon>
    </lineage>
</organism>
<dbReference type="EMBL" id="AP022642">
    <property type="protein sequence ID" value="BCA29985.1"/>
    <property type="molecule type" value="Genomic_DNA"/>
</dbReference>
<evidence type="ECO:0000256" key="2">
    <source>
        <dbReference type="SAM" id="Phobius"/>
    </source>
</evidence>
<accession>A0A679GJN7</accession>
<dbReference type="GeneID" id="57399181"/>
<keyword evidence="2" id="KW-1133">Transmembrane helix</keyword>
<keyword evidence="6" id="KW-1185">Reference proteome</keyword>
<protein>
    <submittedName>
        <fullName evidence="3">Uncharacterized protein</fullName>
    </submittedName>
</protein>
<evidence type="ECO:0000313" key="4">
    <source>
        <dbReference type="EMBL" id="MDV3439372.1"/>
    </source>
</evidence>
<feature type="region of interest" description="Disordered" evidence="1">
    <location>
        <begin position="1"/>
        <end position="38"/>
    </location>
</feature>
<name>A0A679GJN7_9GAMM</name>
<keyword evidence="2" id="KW-0812">Transmembrane</keyword>
<gene>
    <name evidence="3" type="ORF">PtoMrB4_39620</name>
    <name evidence="4" type="ORF">R0G64_08010</name>
</gene>
<evidence type="ECO:0000313" key="6">
    <source>
        <dbReference type="Proteomes" id="UP001273935"/>
    </source>
</evidence>
<evidence type="ECO:0000313" key="5">
    <source>
        <dbReference type="Proteomes" id="UP000501237"/>
    </source>
</evidence>
<dbReference type="Proteomes" id="UP001273935">
    <property type="component" value="Unassembled WGS sequence"/>
</dbReference>
<dbReference type="Proteomes" id="UP000501237">
    <property type="component" value="Chromosome"/>
</dbReference>
<feature type="transmembrane region" description="Helical" evidence="2">
    <location>
        <begin position="39"/>
        <end position="60"/>
    </location>
</feature>
<sequence>MASHKLKGARPVGSARSKGRGGQAVPGNRQGRAPRKTRSGVPALLIAGGIVLLVIGLAVLTR</sequence>
<dbReference type="AlphaFoldDB" id="A0A679GJN7"/>
<evidence type="ECO:0000256" key="1">
    <source>
        <dbReference type="SAM" id="MobiDB-lite"/>
    </source>
</evidence>
<proteinExistence type="predicted"/>
<dbReference type="KEGG" id="poj:PtoMrB4_39620"/>